<keyword evidence="1" id="KW-0812">Transmembrane</keyword>
<dbReference type="Proteomes" id="UP000321409">
    <property type="component" value="Unassembled WGS sequence"/>
</dbReference>
<evidence type="ECO:0000256" key="1">
    <source>
        <dbReference type="SAM" id="Phobius"/>
    </source>
</evidence>
<keyword evidence="1" id="KW-1133">Transmembrane helix</keyword>
<protein>
    <recommendedName>
        <fullName evidence="4">Exosortase</fullName>
    </recommendedName>
</protein>
<name>A0ABQ0XDE4_9LACO</name>
<accession>A0ABQ0XDE4</accession>
<keyword evidence="1" id="KW-0472">Membrane</keyword>
<reference evidence="2 3" key="1">
    <citation type="submission" date="2019-07" db="EMBL/GenBank/DDBJ databases">
        <title>Whole genome shotgun sequence of Lactobacillus diolivorans NBRC 107869.</title>
        <authorList>
            <person name="Hosoyama A."/>
            <person name="Uohara A."/>
            <person name="Ohji S."/>
            <person name="Ichikawa N."/>
        </authorList>
    </citation>
    <scope>NUCLEOTIDE SEQUENCE [LARGE SCALE GENOMIC DNA]</scope>
    <source>
        <strain evidence="2 3">NBRC 107869</strain>
    </source>
</reference>
<feature type="transmembrane region" description="Helical" evidence="1">
    <location>
        <begin position="6"/>
        <end position="22"/>
    </location>
</feature>
<proteinExistence type="predicted"/>
<gene>
    <name evidence="2" type="ORF">LDI01_12770</name>
</gene>
<evidence type="ECO:0008006" key="4">
    <source>
        <dbReference type="Google" id="ProtNLM"/>
    </source>
</evidence>
<comment type="caution">
    <text evidence="2">The sequence shown here is derived from an EMBL/GenBank/DDBJ whole genome shotgun (WGS) entry which is preliminary data.</text>
</comment>
<dbReference type="EMBL" id="BKAB01000016">
    <property type="protein sequence ID" value="GEP23684.1"/>
    <property type="molecule type" value="Genomic_DNA"/>
</dbReference>
<sequence>MGFWIMLISLLFAIFLGYYAFRSRENNRAMAIILGIIALLFLIFAVYLA</sequence>
<evidence type="ECO:0000313" key="3">
    <source>
        <dbReference type="Proteomes" id="UP000321409"/>
    </source>
</evidence>
<evidence type="ECO:0000313" key="2">
    <source>
        <dbReference type="EMBL" id="GEP23684.1"/>
    </source>
</evidence>
<dbReference type="RefSeq" id="WP_157051285.1">
    <property type="nucleotide sequence ID" value="NZ_BKAB01000016.1"/>
</dbReference>
<keyword evidence="3" id="KW-1185">Reference proteome</keyword>
<organism evidence="2 3">
    <name type="scientific">Lentilactobacillus diolivorans</name>
    <dbReference type="NCBI Taxonomy" id="179838"/>
    <lineage>
        <taxon>Bacteria</taxon>
        <taxon>Bacillati</taxon>
        <taxon>Bacillota</taxon>
        <taxon>Bacilli</taxon>
        <taxon>Lactobacillales</taxon>
        <taxon>Lactobacillaceae</taxon>
        <taxon>Lentilactobacillus</taxon>
    </lineage>
</organism>
<feature type="transmembrane region" description="Helical" evidence="1">
    <location>
        <begin position="29"/>
        <end position="48"/>
    </location>
</feature>